<sequence>MSFIPPEVRRGVRDVSPILVGIIPFGLVAGVAAVNAGLSPLQAVGLSVVVFAGASQLAIIDLLGQNAELVVVFVTAVVINLRMMMYSASIAPHFRRVRSRWKAVSSYLLTDQAYALSIARYNEGAPAERPNSNERRNYYLAVAASLWIVWQVCTVLGILLGTGVPDAWGLEFAVPLVFLALLVPSVSNRPRLVAAVVGGGVAVAGEVVVVGGSPGLPFNLGLLLGALAGVLAGAAVASAGDGTVETDEEVSH</sequence>
<evidence type="ECO:0000256" key="1">
    <source>
        <dbReference type="ARBA" id="ARBA00004651"/>
    </source>
</evidence>
<comment type="subcellular location">
    <subcellularLocation>
        <location evidence="1">Cell membrane</location>
        <topology evidence="1">Multi-pass membrane protein</topology>
    </subcellularLocation>
</comment>
<organism evidence="8 9">
    <name type="scientific">Halogeometricum borinquense</name>
    <dbReference type="NCBI Taxonomy" id="60847"/>
    <lineage>
        <taxon>Archaea</taxon>
        <taxon>Methanobacteriati</taxon>
        <taxon>Methanobacteriota</taxon>
        <taxon>Stenosarchaea group</taxon>
        <taxon>Halobacteria</taxon>
        <taxon>Halobacteriales</taxon>
        <taxon>Haloferacaceae</taxon>
        <taxon>Halogeometricum</taxon>
    </lineage>
</organism>
<dbReference type="PANTHER" id="PTHR34979">
    <property type="entry name" value="INNER MEMBRANE PROTEIN YGAZ"/>
    <property type="match status" value="1"/>
</dbReference>
<dbReference type="GO" id="GO:1903785">
    <property type="term" value="P:L-valine transmembrane transport"/>
    <property type="evidence" value="ECO:0007669"/>
    <property type="project" value="TreeGrafter"/>
</dbReference>
<reference evidence="8 9" key="1">
    <citation type="submission" date="2020-02" db="EMBL/GenBank/DDBJ databases">
        <title>Whole genome sequence of Halogeometricum borinquense strain wsp4.</title>
        <authorList>
            <person name="Verma D.K."/>
            <person name="Gopal K."/>
            <person name="Prasad E.S."/>
        </authorList>
    </citation>
    <scope>NUCLEOTIDE SEQUENCE [LARGE SCALE GENOMIC DNA]</scope>
    <source>
        <strain evidence="9">wsp4</strain>
    </source>
</reference>
<dbReference type="Pfam" id="PF03591">
    <property type="entry name" value="AzlC"/>
    <property type="match status" value="1"/>
</dbReference>
<proteinExistence type="inferred from homology"/>
<gene>
    <name evidence="8" type="ORF">G3I44_16935</name>
</gene>
<dbReference type="GeneID" id="44081122"/>
<protein>
    <submittedName>
        <fullName evidence="8">AzlC family ABC transporter permease</fullName>
    </submittedName>
</protein>
<evidence type="ECO:0000256" key="3">
    <source>
        <dbReference type="ARBA" id="ARBA00022448"/>
    </source>
</evidence>
<comment type="similarity">
    <text evidence="2">Belongs to the AzlC family.</text>
</comment>
<dbReference type="GO" id="GO:0005886">
    <property type="term" value="C:plasma membrane"/>
    <property type="evidence" value="ECO:0007669"/>
    <property type="project" value="UniProtKB-SubCell"/>
</dbReference>
<evidence type="ECO:0000313" key="9">
    <source>
        <dbReference type="Proteomes" id="UP000465846"/>
    </source>
</evidence>
<evidence type="ECO:0000256" key="4">
    <source>
        <dbReference type="ARBA" id="ARBA00022475"/>
    </source>
</evidence>
<dbReference type="InterPro" id="IPR011606">
    <property type="entry name" value="Brnchd-chn_aa_trnsp_permease"/>
</dbReference>
<dbReference type="RefSeq" id="WP_163487548.1">
    <property type="nucleotide sequence ID" value="NZ_CP048739.1"/>
</dbReference>
<accession>A0A6C0UJW0</accession>
<keyword evidence="5" id="KW-0812">Transmembrane</keyword>
<keyword evidence="4" id="KW-1003">Cell membrane</keyword>
<evidence type="ECO:0000256" key="5">
    <source>
        <dbReference type="ARBA" id="ARBA00022692"/>
    </source>
</evidence>
<name>A0A6C0UJW0_9EURY</name>
<dbReference type="PANTHER" id="PTHR34979:SF1">
    <property type="entry name" value="INNER MEMBRANE PROTEIN YGAZ"/>
    <property type="match status" value="1"/>
</dbReference>
<dbReference type="AlphaFoldDB" id="A0A6C0UJW0"/>
<evidence type="ECO:0000256" key="7">
    <source>
        <dbReference type="ARBA" id="ARBA00023136"/>
    </source>
</evidence>
<evidence type="ECO:0000313" key="8">
    <source>
        <dbReference type="EMBL" id="QIB75814.1"/>
    </source>
</evidence>
<keyword evidence="3" id="KW-0813">Transport</keyword>
<dbReference type="Proteomes" id="UP000465846">
    <property type="component" value="Chromosome"/>
</dbReference>
<keyword evidence="7" id="KW-0472">Membrane</keyword>
<dbReference type="EMBL" id="CP048739">
    <property type="protein sequence ID" value="QIB75814.1"/>
    <property type="molecule type" value="Genomic_DNA"/>
</dbReference>
<evidence type="ECO:0000256" key="6">
    <source>
        <dbReference type="ARBA" id="ARBA00022989"/>
    </source>
</evidence>
<evidence type="ECO:0000256" key="2">
    <source>
        <dbReference type="ARBA" id="ARBA00010735"/>
    </source>
</evidence>
<keyword evidence="6" id="KW-1133">Transmembrane helix</keyword>